<gene>
    <name evidence="1" type="ORF">CAZ10_09920</name>
</gene>
<dbReference type="Proteomes" id="UP000194857">
    <property type="component" value="Unassembled WGS sequence"/>
</dbReference>
<proteinExistence type="predicted"/>
<dbReference type="EMBL" id="NFFZ01000004">
    <property type="protein sequence ID" value="OTI63143.1"/>
    <property type="molecule type" value="Genomic_DNA"/>
</dbReference>
<name>A0A241XRL8_PSEAI</name>
<accession>A0A241XRL8</accession>
<reference evidence="1 2" key="1">
    <citation type="submission" date="2017-05" db="EMBL/GenBank/DDBJ databases">
        <authorList>
            <person name="Song R."/>
            <person name="Chenine A.L."/>
            <person name="Ruprecht R.M."/>
        </authorList>
    </citation>
    <scope>NUCLEOTIDE SEQUENCE [LARGE SCALE GENOMIC DNA]</scope>
    <source>
        <strain evidence="1 2">S567_C10_BS</strain>
    </source>
</reference>
<evidence type="ECO:0000313" key="1">
    <source>
        <dbReference type="EMBL" id="OTI63143.1"/>
    </source>
</evidence>
<comment type="caution">
    <text evidence="1">The sequence shown here is derived from an EMBL/GenBank/DDBJ whole genome shotgun (WGS) entry which is preliminary data.</text>
</comment>
<organism evidence="1 2">
    <name type="scientific">Pseudomonas aeruginosa</name>
    <dbReference type="NCBI Taxonomy" id="287"/>
    <lineage>
        <taxon>Bacteria</taxon>
        <taxon>Pseudomonadati</taxon>
        <taxon>Pseudomonadota</taxon>
        <taxon>Gammaproteobacteria</taxon>
        <taxon>Pseudomonadales</taxon>
        <taxon>Pseudomonadaceae</taxon>
        <taxon>Pseudomonas</taxon>
    </lineage>
</organism>
<evidence type="ECO:0000313" key="2">
    <source>
        <dbReference type="Proteomes" id="UP000194857"/>
    </source>
</evidence>
<sequence length="90" mass="9860">MNNRFRNPILRNQFDSMVSKYKRRHSDLFTADGAPHSGAGGGQAFWHGYRGTTFGAGFVTAHDKQTPAYASWRAGQACRAAEGSSPAYPH</sequence>
<protein>
    <submittedName>
        <fullName evidence="1">Uncharacterized protein</fullName>
    </submittedName>
</protein>
<dbReference type="AlphaFoldDB" id="A0A241XRL8"/>